<dbReference type="SUPFAM" id="SSF56112">
    <property type="entry name" value="Protein kinase-like (PK-like)"/>
    <property type="match status" value="1"/>
</dbReference>
<evidence type="ECO:0000256" key="4">
    <source>
        <dbReference type="ARBA" id="ARBA00022946"/>
    </source>
</evidence>
<keyword evidence="5" id="KW-0496">Mitochondrion</keyword>
<protein>
    <recommendedName>
        <fullName evidence="3">Altered inheritance of mitochondria protein 9, mitochondrial</fullName>
    </recommendedName>
    <alternativeName>
        <fullName evidence="6">Found in mitochondrial proteome protein 29</fullName>
    </alternativeName>
</protein>
<feature type="domain" description="Aminoglycoside phosphotransferase" evidence="7">
    <location>
        <begin position="93"/>
        <end position="288"/>
    </location>
</feature>
<dbReference type="AlphaFoldDB" id="A0A4Z1F068"/>
<proteinExistence type="inferred from homology"/>
<evidence type="ECO:0000256" key="5">
    <source>
        <dbReference type="ARBA" id="ARBA00023128"/>
    </source>
</evidence>
<dbReference type="Pfam" id="PF01636">
    <property type="entry name" value="APH"/>
    <property type="match status" value="1"/>
</dbReference>
<sequence length="489" mass="55456">MFSKLLSYAVFPRSVSSLRSSTIPRIQAPSKDPLFPFIYTSGRWLHRDKEQRALRRVDLQFQELCNKVLSLCPEASHIISYEKKEGGFNRVLIFLLDDGKRVVVHLPTRVAGPSALTTNSEVATIAYVKSHTTIPVPHIRAWSDDASNPIGSECIIMKHVEGVQLQERRLTMSGSQYTKCVQSACMTMKQLAALAFPAYGSIYFENAPFDSTLKILLSEGFCIRPYCSTTYWDRSASETEKGFMVSAGPSSLPTLLHADLHARNIYVSDEDPTLITCLIDWQSSSIEPAFIYANKVPDFAGAPEKSSEEAASSNEPSLSSQDIKMQKVSSYCHQAYEICMKAFIPKMQVARSIHQLLIRPFQYSHTSWREGATAVRQEFLDLAENRNELGLASECPYSPTQDELEIHQKEHKAFEHVQELKPMLIKLLRTDSDGWVPIVRWEEVRRAHKEVFDLALETSREAEDDSMNEKVVGELWPFDDDDYDYDGKF</sequence>
<keyword evidence="4" id="KW-0809">Transit peptide</keyword>
<dbReference type="EMBL" id="PQXI01000491">
    <property type="protein sequence ID" value="TGO16472.1"/>
    <property type="molecule type" value="Genomic_DNA"/>
</dbReference>
<name>A0A4Z1F068_9HELO</name>
<evidence type="ECO:0000313" key="9">
    <source>
        <dbReference type="Proteomes" id="UP000297910"/>
    </source>
</evidence>
<evidence type="ECO:0000256" key="6">
    <source>
        <dbReference type="ARBA" id="ARBA00031849"/>
    </source>
</evidence>
<dbReference type="InterPro" id="IPR051035">
    <property type="entry name" value="Mito_inheritance_9"/>
</dbReference>
<accession>A0A4Z1F068</accession>
<comment type="caution">
    <text evidence="8">The sequence shown here is derived from an EMBL/GenBank/DDBJ whole genome shotgun (WGS) entry which is preliminary data.</text>
</comment>
<organism evidence="8 9">
    <name type="scientific">Botrytis paeoniae</name>
    <dbReference type="NCBI Taxonomy" id="278948"/>
    <lineage>
        <taxon>Eukaryota</taxon>
        <taxon>Fungi</taxon>
        <taxon>Dikarya</taxon>
        <taxon>Ascomycota</taxon>
        <taxon>Pezizomycotina</taxon>
        <taxon>Leotiomycetes</taxon>
        <taxon>Helotiales</taxon>
        <taxon>Sclerotiniaceae</taxon>
        <taxon>Botrytis</taxon>
    </lineage>
</organism>
<evidence type="ECO:0000313" key="8">
    <source>
        <dbReference type="EMBL" id="TGO16472.1"/>
    </source>
</evidence>
<reference evidence="8 9" key="1">
    <citation type="submission" date="2017-12" db="EMBL/GenBank/DDBJ databases">
        <title>Comparative genomics of Botrytis spp.</title>
        <authorList>
            <person name="Valero-Jimenez C.A."/>
            <person name="Tapia P."/>
            <person name="Veloso J."/>
            <person name="Silva-Moreno E."/>
            <person name="Staats M."/>
            <person name="Valdes J.H."/>
            <person name="Van Kan J.A.L."/>
        </authorList>
    </citation>
    <scope>NUCLEOTIDE SEQUENCE [LARGE SCALE GENOMIC DNA]</scope>
    <source>
        <strain evidence="8 9">Bp0003</strain>
    </source>
</reference>
<dbReference type="PANTHER" id="PTHR36091:SF1">
    <property type="entry name" value="ALTERED INHERITANCE OF MITOCHONDRIA PROTEIN 9, MITOCHONDRIAL"/>
    <property type="match status" value="1"/>
</dbReference>
<dbReference type="InterPro" id="IPR002575">
    <property type="entry name" value="Aminoglycoside_PTrfase"/>
</dbReference>
<comment type="similarity">
    <text evidence="2">Belongs to the AIM9 family.</text>
</comment>
<gene>
    <name evidence="8" type="ORF">BPAE_0493g00030</name>
</gene>
<evidence type="ECO:0000256" key="1">
    <source>
        <dbReference type="ARBA" id="ARBA00004173"/>
    </source>
</evidence>
<dbReference type="GO" id="GO:0005739">
    <property type="term" value="C:mitochondrion"/>
    <property type="evidence" value="ECO:0007669"/>
    <property type="project" value="UniProtKB-SubCell"/>
</dbReference>
<evidence type="ECO:0000256" key="3">
    <source>
        <dbReference type="ARBA" id="ARBA00016197"/>
    </source>
</evidence>
<comment type="subcellular location">
    <subcellularLocation>
        <location evidence="1">Mitochondrion</location>
    </subcellularLocation>
</comment>
<keyword evidence="9" id="KW-1185">Reference proteome</keyword>
<dbReference type="Proteomes" id="UP000297910">
    <property type="component" value="Unassembled WGS sequence"/>
</dbReference>
<evidence type="ECO:0000256" key="2">
    <source>
        <dbReference type="ARBA" id="ARBA00005543"/>
    </source>
</evidence>
<dbReference type="InterPro" id="IPR011009">
    <property type="entry name" value="Kinase-like_dom_sf"/>
</dbReference>
<dbReference type="PANTHER" id="PTHR36091">
    <property type="entry name" value="ALTERED INHERITANCE OF MITOCHONDRIA PROTEIN 9, MITOCHONDRIAL"/>
    <property type="match status" value="1"/>
</dbReference>
<evidence type="ECO:0000259" key="7">
    <source>
        <dbReference type="Pfam" id="PF01636"/>
    </source>
</evidence>